<comment type="cofactor">
    <cofactor evidence="7 8">
        <name>Mg(2+)</name>
        <dbReference type="ChEBI" id="CHEBI:18420"/>
    </cofactor>
    <text evidence="7 8">Binds 1 Mg(2+) ion per subunit.</text>
</comment>
<keyword evidence="3 7" id="KW-0460">Magnesium</keyword>
<comment type="similarity">
    <text evidence="1 8">Belongs to the mandelate racemase/muconate lactonizing enzyme family.</text>
</comment>
<feature type="domain" description="Mandelate racemase/muconate lactonizing enzyme C-terminal" evidence="9">
    <location>
        <begin position="141"/>
        <end position="239"/>
    </location>
</feature>
<gene>
    <name evidence="10" type="ORF">FE810_01100</name>
</gene>
<feature type="binding site" evidence="7">
    <location>
        <position position="243"/>
    </location>
    <ligand>
        <name>Mg(2+)</name>
        <dbReference type="ChEBI" id="CHEBI:18420"/>
    </ligand>
</feature>
<dbReference type="EMBL" id="VCBC01000002">
    <property type="protein sequence ID" value="TLU67575.1"/>
    <property type="molecule type" value="Genomic_DNA"/>
</dbReference>
<evidence type="ECO:0000256" key="5">
    <source>
        <dbReference type="PIRSR" id="PIRSR634603-1"/>
    </source>
</evidence>
<evidence type="ECO:0000256" key="3">
    <source>
        <dbReference type="ARBA" id="ARBA00022842"/>
    </source>
</evidence>
<evidence type="ECO:0000313" key="11">
    <source>
        <dbReference type="Proteomes" id="UP000307790"/>
    </source>
</evidence>
<dbReference type="FunFam" id="3.30.390.10:FF:000009">
    <property type="entry name" value="Hydrophobic dipeptide epimerase"/>
    <property type="match status" value="1"/>
</dbReference>
<evidence type="ECO:0000256" key="2">
    <source>
        <dbReference type="ARBA" id="ARBA00022723"/>
    </source>
</evidence>
<dbReference type="Proteomes" id="UP000307790">
    <property type="component" value="Unassembled WGS sequence"/>
</dbReference>
<evidence type="ECO:0000256" key="6">
    <source>
        <dbReference type="PIRSR" id="PIRSR634603-2"/>
    </source>
</evidence>
<dbReference type="SUPFAM" id="SSF54826">
    <property type="entry name" value="Enolase N-terminal domain-like"/>
    <property type="match status" value="1"/>
</dbReference>
<dbReference type="Gene3D" id="3.30.390.10">
    <property type="entry name" value="Enolase-like, N-terminal domain"/>
    <property type="match status" value="1"/>
</dbReference>
<evidence type="ECO:0000256" key="1">
    <source>
        <dbReference type="ARBA" id="ARBA00008031"/>
    </source>
</evidence>
<evidence type="ECO:0000313" key="10">
    <source>
        <dbReference type="EMBL" id="TLU67575.1"/>
    </source>
</evidence>
<comment type="caution">
    <text evidence="10">The sequence shown here is derived from an EMBL/GenBank/DDBJ whole genome shotgun (WGS) entry which is preliminary data.</text>
</comment>
<sequence>MKLSKLRLARLKVPLVTPFKTALRSVDHVDDIVVEIAMDNGMVGFGSAPATAVITGDTHASMVSAIERFIWPAIAGKNIRDLNEICRLIDKSMIHNSSAKAAVEIAIYDLWSQSLGVPLYQALGGGIAKLKTDITISVNSPDEMVADAIKAVDLGYDTLKLKVGKDLQLDIDRIDAVAKAVGPDIRLRLDANQGWSAKQCIQAISAMNRAGIEFELIEQPVAAEDISGLKHCTEQLHTPVMADETAFSFAQSLQLMQNQGCDIINIKLMKAGGISKALNIADAAAVYRLPCMMGCMLESSIGVAAAAHLAASRYQVIEKIDLDAPTLCQFNPVVGSVAFNDATITLNQSPGLGIESIQSLAYL</sequence>
<dbReference type="AlphaFoldDB" id="A0A5R9IPW1"/>
<feature type="binding site" evidence="6">
    <location>
        <position position="135"/>
    </location>
    <ligand>
        <name>substrate</name>
    </ligand>
</feature>
<name>A0A5R9IPW1_9GAMM</name>
<dbReference type="InterPro" id="IPR013341">
    <property type="entry name" value="Mandelate_racemase_N_dom"/>
</dbReference>
<dbReference type="SMART" id="SM00922">
    <property type="entry name" value="MR_MLE"/>
    <property type="match status" value="1"/>
</dbReference>
<feature type="active site" description="Proton acceptor; specific for (S)-substrate epimerization" evidence="5">
    <location>
        <position position="267"/>
    </location>
</feature>
<evidence type="ECO:0000259" key="9">
    <source>
        <dbReference type="SMART" id="SM00922"/>
    </source>
</evidence>
<dbReference type="Pfam" id="PF13378">
    <property type="entry name" value="MR_MLE_C"/>
    <property type="match status" value="1"/>
</dbReference>
<dbReference type="SFLD" id="SFLDS00001">
    <property type="entry name" value="Enolase"/>
    <property type="match status" value="1"/>
</dbReference>
<dbReference type="SFLD" id="SFLDF00009">
    <property type="entry name" value="o-succinylbenzoate_synthase"/>
    <property type="match status" value="1"/>
</dbReference>
<proteinExistence type="inferred from homology"/>
<feature type="binding site" evidence="6">
    <location>
        <position position="24"/>
    </location>
    <ligand>
        <name>substrate</name>
    </ligand>
</feature>
<dbReference type="EC" id="5.1.1.-" evidence="8"/>
<dbReference type="InterPro" id="IPR029065">
    <property type="entry name" value="Enolase_C-like"/>
</dbReference>
<dbReference type="InterPro" id="IPR034603">
    <property type="entry name" value="Dipeptide_epimerase"/>
</dbReference>
<keyword evidence="4 8" id="KW-0413">Isomerase</keyword>
<reference evidence="10 11" key="1">
    <citation type="submission" date="2019-05" db="EMBL/GenBank/DDBJ databases">
        <title>Genome sequences of Thalassotalea litorea 1K03283.</title>
        <authorList>
            <person name="Zhang D."/>
        </authorList>
    </citation>
    <scope>NUCLEOTIDE SEQUENCE [LARGE SCALE GENOMIC DNA]</scope>
    <source>
        <strain evidence="10 11">MCCC 1K03283</strain>
    </source>
</reference>
<dbReference type="SFLD" id="SFLDG00180">
    <property type="entry name" value="muconate_cycloisomerase"/>
    <property type="match status" value="1"/>
</dbReference>
<feature type="binding site" evidence="7">
    <location>
        <position position="190"/>
    </location>
    <ligand>
        <name>Mg(2+)</name>
        <dbReference type="ChEBI" id="CHEBI:18420"/>
    </ligand>
</feature>
<dbReference type="GO" id="GO:0006518">
    <property type="term" value="P:peptide metabolic process"/>
    <property type="evidence" value="ECO:0007669"/>
    <property type="project" value="UniProtKB-ARBA"/>
</dbReference>
<feature type="active site" description="Proton acceptor; specific for (R)-substrate epimerization" evidence="5">
    <location>
        <position position="162"/>
    </location>
</feature>
<feature type="binding site" evidence="6">
    <location>
        <position position="321"/>
    </location>
    <ligand>
        <name>substrate</name>
    </ligand>
</feature>
<dbReference type="GO" id="GO:0046872">
    <property type="term" value="F:metal ion binding"/>
    <property type="evidence" value="ECO:0007669"/>
    <property type="project" value="UniProtKB-KW"/>
</dbReference>
<feature type="binding site" evidence="6">
    <location>
        <position position="295"/>
    </location>
    <ligand>
        <name>substrate</name>
    </ligand>
</feature>
<evidence type="ECO:0000256" key="7">
    <source>
        <dbReference type="PIRSR" id="PIRSR634603-3"/>
    </source>
</evidence>
<keyword evidence="2 7" id="KW-0479">Metal-binding</keyword>
<dbReference type="SUPFAM" id="SSF51604">
    <property type="entry name" value="Enolase C-terminal domain-like"/>
    <property type="match status" value="1"/>
</dbReference>
<dbReference type="Gene3D" id="3.20.20.120">
    <property type="entry name" value="Enolase-like C-terminal domain"/>
    <property type="match status" value="1"/>
</dbReference>
<dbReference type="RefSeq" id="WP_138318178.1">
    <property type="nucleotide sequence ID" value="NZ_VCBC01000002.1"/>
</dbReference>
<dbReference type="InterPro" id="IPR036849">
    <property type="entry name" value="Enolase-like_C_sf"/>
</dbReference>
<dbReference type="CDD" id="cd03319">
    <property type="entry name" value="L-Ala-DL-Glu_epimerase"/>
    <property type="match status" value="1"/>
</dbReference>
<dbReference type="PANTHER" id="PTHR48073:SF2">
    <property type="entry name" value="O-SUCCINYLBENZOATE SYNTHASE"/>
    <property type="match status" value="1"/>
</dbReference>
<dbReference type="GO" id="GO:0016855">
    <property type="term" value="F:racemase and epimerase activity, acting on amino acids and derivatives"/>
    <property type="evidence" value="ECO:0007669"/>
    <property type="project" value="UniProtKB-UniRule"/>
</dbReference>
<dbReference type="Pfam" id="PF02746">
    <property type="entry name" value="MR_MLE_N"/>
    <property type="match status" value="1"/>
</dbReference>
<accession>A0A5R9IPW1</accession>
<feature type="binding site" evidence="6">
    <location>
        <position position="160"/>
    </location>
    <ligand>
        <name>substrate</name>
    </ligand>
</feature>
<dbReference type="InterPro" id="IPR013342">
    <property type="entry name" value="Mandelate_racemase_C"/>
</dbReference>
<evidence type="ECO:0000256" key="8">
    <source>
        <dbReference type="RuleBase" id="RU366006"/>
    </source>
</evidence>
<dbReference type="InterPro" id="IPR029017">
    <property type="entry name" value="Enolase-like_N"/>
</dbReference>
<keyword evidence="11" id="KW-1185">Reference proteome</keyword>
<feature type="binding site" evidence="6">
    <location>
        <position position="323"/>
    </location>
    <ligand>
        <name>substrate</name>
    </ligand>
</feature>
<feature type="binding site" evidence="6">
    <location>
        <position position="297"/>
    </location>
    <ligand>
        <name>substrate</name>
    </ligand>
</feature>
<protein>
    <recommendedName>
        <fullName evidence="8">Dipeptide epimerase</fullName>
        <ecNumber evidence="8">5.1.1.-</ecNumber>
    </recommendedName>
</protein>
<dbReference type="PANTHER" id="PTHR48073">
    <property type="entry name" value="O-SUCCINYLBENZOATE SYNTHASE-RELATED"/>
    <property type="match status" value="1"/>
</dbReference>
<evidence type="ECO:0000256" key="4">
    <source>
        <dbReference type="ARBA" id="ARBA00023235"/>
    </source>
</evidence>
<dbReference type="OrthoDB" id="9796450at2"/>
<organism evidence="10 11">
    <name type="scientific">Thalassotalea litorea</name>
    <dbReference type="NCBI Taxonomy" id="2020715"/>
    <lineage>
        <taxon>Bacteria</taxon>
        <taxon>Pseudomonadati</taxon>
        <taxon>Pseudomonadota</taxon>
        <taxon>Gammaproteobacteria</taxon>
        <taxon>Alteromonadales</taxon>
        <taxon>Colwelliaceae</taxon>
        <taxon>Thalassotalea</taxon>
    </lineage>
</organism>
<feature type="binding site" evidence="7">
    <location>
        <position position="218"/>
    </location>
    <ligand>
        <name>Mg(2+)</name>
        <dbReference type="ChEBI" id="CHEBI:18420"/>
    </ligand>
</feature>